<dbReference type="STRING" id="454136.NIES2119_04780"/>
<dbReference type="InterPro" id="IPR051083">
    <property type="entry name" value="GrpII_Intron_Splice-Mob/Def"/>
</dbReference>
<dbReference type="Pfam" id="PF00078">
    <property type="entry name" value="RVT_1"/>
    <property type="match status" value="1"/>
</dbReference>
<evidence type="ECO:0000313" key="12">
    <source>
        <dbReference type="Proteomes" id="UP000185860"/>
    </source>
</evidence>
<dbReference type="InterPro" id="IPR043502">
    <property type="entry name" value="DNA/RNA_pol_sf"/>
</dbReference>
<evidence type="ECO:0000313" key="11">
    <source>
        <dbReference type="EMBL" id="OKH39597.1"/>
    </source>
</evidence>
<dbReference type="RefSeq" id="WP_073592318.1">
    <property type="nucleotide sequence ID" value="NZ_MRCE01000004.1"/>
</dbReference>
<dbReference type="AlphaFoldDB" id="A0A1U7IQ85"/>
<comment type="similarity">
    <text evidence="8">Belongs to the bacterial reverse transcriptase family.</text>
</comment>
<dbReference type="SUPFAM" id="SSF56672">
    <property type="entry name" value="DNA/RNA polymerases"/>
    <property type="match status" value="1"/>
</dbReference>
<reference evidence="11 12" key="1">
    <citation type="submission" date="2016-11" db="EMBL/GenBank/DDBJ databases">
        <title>Draft Genome Sequences of Nine Cyanobacterial Strains from Diverse Habitats.</title>
        <authorList>
            <person name="Zhu T."/>
            <person name="Hou S."/>
            <person name="Lu X."/>
            <person name="Hess W.R."/>
        </authorList>
    </citation>
    <scope>NUCLEOTIDE SEQUENCE [LARGE SCALE GENOMIC DNA]</scope>
    <source>
        <strain evidence="11 12">IAM M-71</strain>
    </source>
</reference>
<feature type="domain" description="Reverse transcriptase" evidence="10">
    <location>
        <begin position="140"/>
        <end position="373"/>
    </location>
</feature>
<evidence type="ECO:0000256" key="8">
    <source>
        <dbReference type="ARBA" id="ARBA00034120"/>
    </source>
</evidence>
<dbReference type="GO" id="GO:0003723">
    <property type="term" value="F:RNA binding"/>
    <property type="evidence" value="ECO:0007669"/>
    <property type="project" value="InterPro"/>
</dbReference>
<keyword evidence="2" id="KW-0808">Transferase</keyword>
<evidence type="ECO:0000256" key="9">
    <source>
        <dbReference type="ARBA" id="ARBA00048173"/>
    </source>
</evidence>
<proteinExistence type="inferred from homology"/>
<dbReference type="InterPro" id="IPR000477">
    <property type="entry name" value="RT_dom"/>
</dbReference>
<keyword evidence="6" id="KW-0695">RNA-directed DNA polymerase</keyword>
<keyword evidence="4" id="KW-0479">Metal-binding</keyword>
<gene>
    <name evidence="11" type="ORF">NIES2119_04780</name>
</gene>
<name>A0A1U7IQ85_9CYAN</name>
<comment type="caution">
    <text evidence="11">The sequence shown here is derived from an EMBL/GenBank/DDBJ whole genome shotgun (WGS) entry which is preliminary data.</text>
</comment>
<dbReference type="GO" id="GO:0003964">
    <property type="term" value="F:RNA-directed DNA polymerase activity"/>
    <property type="evidence" value="ECO:0007669"/>
    <property type="project" value="UniProtKB-KW"/>
</dbReference>
<dbReference type="Proteomes" id="UP000185860">
    <property type="component" value="Unassembled WGS sequence"/>
</dbReference>
<dbReference type="CDD" id="cd03487">
    <property type="entry name" value="RT_Bac_retron_II"/>
    <property type="match status" value="1"/>
</dbReference>
<dbReference type="EMBL" id="MRCE01000004">
    <property type="protein sequence ID" value="OKH39597.1"/>
    <property type="molecule type" value="Genomic_DNA"/>
</dbReference>
<keyword evidence="5" id="KW-0460">Magnesium</keyword>
<keyword evidence="7" id="KW-0051">Antiviral defense</keyword>
<dbReference type="PRINTS" id="PR00866">
    <property type="entry name" value="RNADNAPOLMS"/>
</dbReference>
<evidence type="ECO:0000256" key="6">
    <source>
        <dbReference type="ARBA" id="ARBA00022918"/>
    </source>
</evidence>
<dbReference type="PANTHER" id="PTHR34047">
    <property type="entry name" value="NUCLEAR INTRON MATURASE 1, MITOCHONDRIAL-RELATED"/>
    <property type="match status" value="1"/>
</dbReference>
<dbReference type="OrthoDB" id="9788687at2"/>
<evidence type="ECO:0000259" key="10">
    <source>
        <dbReference type="PROSITE" id="PS50878"/>
    </source>
</evidence>
<organism evidence="11 12">
    <name type="scientific">[Phormidium ambiguum] IAM M-71</name>
    <dbReference type="NCBI Taxonomy" id="454136"/>
    <lineage>
        <taxon>Bacteria</taxon>
        <taxon>Bacillati</taxon>
        <taxon>Cyanobacteriota</taxon>
        <taxon>Cyanophyceae</taxon>
        <taxon>Oscillatoriophycideae</taxon>
        <taxon>Aerosakkonematales</taxon>
        <taxon>Aerosakkonemataceae</taxon>
        <taxon>Floridanema</taxon>
    </lineage>
</organism>
<keyword evidence="3" id="KW-0548">Nucleotidyltransferase</keyword>
<protein>
    <recommendedName>
        <fullName evidence="1">RNA-directed DNA polymerase</fullName>
        <ecNumber evidence="1">2.7.7.49</ecNumber>
    </recommendedName>
</protein>
<dbReference type="EC" id="2.7.7.49" evidence="1"/>
<sequence>MGVYDDYDDNDYTDDANEEYYQEYLEWATYFSQGLVDSSDQGWFSSDPSYESNGYQNIDRIVDKLYESGEDFEFDDWDKEDEYPLDFNAKREEDEKFKLAEALKIREEKQRFNKERLQENGLPLCCSHSAIAKAMGISVNKLRFLAFSRKRYHYRNFQIPKKTGAKRDISAPMPYLQQAQYWIQHNILKKLELHNAAHGFCRERSIITNAQPHVGSEVIINIDFKDFFPTISYKRVKGLFKSFGYSEEASIIFALICTEPMLKEVELNEKTNLFLSWTDRRLPQGSPTSPTISNLLCRRLDRRLTQMTEPLGFIYTRYADDLTFSASGESVRNICNVFNRMRSIIKYEGFEINEDKTRVIRKSRQQEVTGVVVNSKLNVSKETLKRFRATLYRIEKDGFQGRYWGQSNDLIASLQGFANFVYMINPEKGAKFQEQIRHIKQKYKQGPNQSVPESKLLNLSDIIALTNIELRRLNWSIQERRRYLKKTYGKQSRQQLKDEELLEFLNYLKSLPKPK</sequence>
<evidence type="ECO:0000256" key="1">
    <source>
        <dbReference type="ARBA" id="ARBA00012493"/>
    </source>
</evidence>
<dbReference type="InterPro" id="IPR000123">
    <property type="entry name" value="Reverse_transcriptase_msDNA"/>
</dbReference>
<evidence type="ECO:0000256" key="5">
    <source>
        <dbReference type="ARBA" id="ARBA00022842"/>
    </source>
</evidence>
<dbReference type="PROSITE" id="PS50878">
    <property type="entry name" value="RT_POL"/>
    <property type="match status" value="1"/>
</dbReference>
<evidence type="ECO:0000256" key="3">
    <source>
        <dbReference type="ARBA" id="ARBA00022695"/>
    </source>
</evidence>
<dbReference type="PANTHER" id="PTHR34047:SF7">
    <property type="entry name" value="RNA-DIRECTED DNA POLYMERASE"/>
    <property type="match status" value="1"/>
</dbReference>
<comment type="catalytic activity">
    <reaction evidence="9">
        <text>DNA(n) + a 2'-deoxyribonucleoside 5'-triphosphate = DNA(n+1) + diphosphate</text>
        <dbReference type="Rhea" id="RHEA:22508"/>
        <dbReference type="Rhea" id="RHEA-COMP:17339"/>
        <dbReference type="Rhea" id="RHEA-COMP:17340"/>
        <dbReference type="ChEBI" id="CHEBI:33019"/>
        <dbReference type="ChEBI" id="CHEBI:61560"/>
        <dbReference type="ChEBI" id="CHEBI:173112"/>
        <dbReference type="EC" id="2.7.7.49"/>
    </reaction>
</comment>
<evidence type="ECO:0000256" key="4">
    <source>
        <dbReference type="ARBA" id="ARBA00022723"/>
    </source>
</evidence>
<accession>A0A1U7IQ85</accession>
<evidence type="ECO:0000256" key="7">
    <source>
        <dbReference type="ARBA" id="ARBA00023118"/>
    </source>
</evidence>
<dbReference type="GO" id="GO:0051607">
    <property type="term" value="P:defense response to virus"/>
    <property type="evidence" value="ECO:0007669"/>
    <property type="project" value="UniProtKB-KW"/>
</dbReference>
<dbReference type="GO" id="GO:0046872">
    <property type="term" value="F:metal ion binding"/>
    <property type="evidence" value="ECO:0007669"/>
    <property type="project" value="UniProtKB-KW"/>
</dbReference>
<evidence type="ECO:0000256" key="2">
    <source>
        <dbReference type="ARBA" id="ARBA00022679"/>
    </source>
</evidence>